<reference evidence="2" key="1">
    <citation type="journal article" date="2019" name="Int. J. Syst. Evol. Microbiol.">
        <title>The Global Catalogue of Microorganisms (GCM) 10K type strain sequencing project: providing services to taxonomists for standard genome sequencing and annotation.</title>
        <authorList>
            <consortium name="The Broad Institute Genomics Platform"/>
            <consortium name="The Broad Institute Genome Sequencing Center for Infectious Disease"/>
            <person name="Wu L."/>
            <person name="Ma J."/>
        </authorList>
    </citation>
    <scope>NUCLEOTIDE SEQUENCE [LARGE SCALE GENOMIC DNA]</scope>
    <source>
        <strain evidence="2">CCUG 53270</strain>
    </source>
</reference>
<evidence type="ECO:0008006" key="3">
    <source>
        <dbReference type="Google" id="ProtNLM"/>
    </source>
</evidence>
<evidence type="ECO:0000313" key="2">
    <source>
        <dbReference type="Proteomes" id="UP001597180"/>
    </source>
</evidence>
<organism evidence="1 2">
    <name type="scientific">Paenibacillus vulneris</name>
    <dbReference type="NCBI Taxonomy" id="1133364"/>
    <lineage>
        <taxon>Bacteria</taxon>
        <taxon>Bacillati</taxon>
        <taxon>Bacillota</taxon>
        <taxon>Bacilli</taxon>
        <taxon>Bacillales</taxon>
        <taxon>Paenibacillaceae</taxon>
        <taxon>Paenibacillus</taxon>
    </lineage>
</organism>
<keyword evidence="2" id="KW-1185">Reference proteome</keyword>
<comment type="caution">
    <text evidence="1">The sequence shown here is derived from an EMBL/GenBank/DDBJ whole genome shotgun (WGS) entry which is preliminary data.</text>
</comment>
<evidence type="ECO:0000313" key="1">
    <source>
        <dbReference type="EMBL" id="MFD1219533.1"/>
    </source>
</evidence>
<dbReference type="RefSeq" id="WP_345595082.1">
    <property type="nucleotide sequence ID" value="NZ_BAABJG010000055.1"/>
</dbReference>
<accession>A0ABW3UF12</accession>
<protein>
    <recommendedName>
        <fullName evidence="3">Phage protein</fullName>
    </recommendedName>
</protein>
<gene>
    <name evidence="1" type="ORF">ACFQ4B_05350</name>
</gene>
<sequence length="107" mass="12973">MKVINRRFIERDYVYNIEKLNNSYITESEINKLLDSMNTKWCDYTFKFYERVRGWNVVIIDNYTNMKVEVDELNGFAFDYYIRQIKELSVARCKREIREKLFSGVGA</sequence>
<dbReference type="EMBL" id="JBHTLU010000012">
    <property type="protein sequence ID" value="MFD1219533.1"/>
    <property type="molecule type" value="Genomic_DNA"/>
</dbReference>
<name>A0ABW3UF12_9BACL</name>
<proteinExistence type="predicted"/>
<dbReference type="Proteomes" id="UP001597180">
    <property type="component" value="Unassembled WGS sequence"/>
</dbReference>